<keyword evidence="2" id="KW-1185">Reference proteome</keyword>
<protein>
    <submittedName>
        <fullName evidence="1">Uncharacterized protein</fullName>
    </submittedName>
</protein>
<reference evidence="1 2" key="1">
    <citation type="journal article" date="2022" name="DNA Res.">
        <title>Chromosomal-level genome assembly of the orchid tree Bauhinia variegata (Leguminosae; Cercidoideae) supports the allotetraploid origin hypothesis of Bauhinia.</title>
        <authorList>
            <person name="Zhong Y."/>
            <person name="Chen Y."/>
            <person name="Zheng D."/>
            <person name="Pang J."/>
            <person name="Liu Y."/>
            <person name="Luo S."/>
            <person name="Meng S."/>
            <person name="Qian L."/>
            <person name="Wei D."/>
            <person name="Dai S."/>
            <person name="Zhou R."/>
        </authorList>
    </citation>
    <scope>NUCLEOTIDE SEQUENCE [LARGE SCALE GENOMIC DNA]</scope>
    <source>
        <strain evidence="1">BV-YZ2020</strain>
    </source>
</reference>
<accession>A0ACB9LP32</accession>
<name>A0ACB9LP32_BAUVA</name>
<organism evidence="1 2">
    <name type="scientific">Bauhinia variegata</name>
    <name type="common">Purple orchid tree</name>
    <name type="synonym">Phanera variegata</name>
    <dbReference type="NCBI Taxonomy" id="167791"/>
    <lineage>
        <taxon>Eukaryota</taxon>
        <taxon>Viridiplantae</taxon>
        <taxon>Streptophyta</taxon>
        <taxon>Embryophyta</taxon>
        <taxon>Tracheophyta</taxon>
        <taxon>Spermatophyta</taxon>
        <taxon>Magnoliopsida</taxon>
        <taxon>eudicotyledons</taxon>
        <taxon>Gunneridae</taxon>
        <taxon>Pentapetalae</taxon>
        <taxon>rosids</taxon>
        <taxon>fabids</taxon>
        <taxon>Fabales</taxon>
        <taxon>Fabaceae</taxon>
        <taxon>Cercidoideae</taxon>
        <taxon>Cercideae</taxon>
        <taxon>Bauhiniinae</taxon>
        <taxon>Bauhinia</taxon>
    </lineage>
</organism>
<dbReference type="Proteomes" id="UP000828941">
    <property type="component" value="Chromosome 11"/>
</dbReference>
<comment type="caution">
    <text evidence="1">The sequence shown here is derived from an EMBL/GenBank/DDBJ whole genome shotgun (WGS) entry which is preliminary data.</text>
</comment>
<evidence type="ECO:0000313" key="1">
    <source>
        <dbReference type="EMBL" id="KAI4313125.1"/>
    </source>
</evidence>
<gene>
    <name evidence="1" type="ORF">L6164_026132</name>
</gene>
<evidence type="ECO:0000313" key="2">
    <source>
        <dbReference type="Proteomes" id="UP000828941"/>
    </source>
</evidence>
<dbReference type="EMBL" id="CM039436">
    <property type="protein sequence ID" value="KAI4313125.1"/>
    <property type="molecule type" value="Genomic_DNA"/>
</dbReference>
<sequence length="250" mass="28096">MNALVAEMREKQAKESQVDMGSLQHLGALSKIFSPTNVEEKGLLYVDLAIEGKTTSAIIDTGATHNFIDAQEAKHLGIMYKQGSGTIKAVNSEAKTIMGIMKQELTDEENTTYHKESLPSCILEVLDEYRDVMPTDLPKKLPPRREVDHQIELEPGAKPPPMAPYRMVPPELAELRRQLQDLIDSGYIQLSKAPCGAPVLFQKKKDGFWRMCIYYRALNKNIVKNKYPLPLIADLFDQLGTASYFSKLDL</sequence>
<proteinExistence type="predicted"/>